<dbReference type="SUPFAM" id="SSF160631">
    <property type="entry name" value="SMI1/KNR4-like"/>
    <property type="match status" value="1"/>
</dbReference>
<evidence type="ECO:0000313" key="3">
    <source>
        <dbReference type="Proteomes" id="UP000187367"/>
    </source>
</evidence>
<gene>
    <name evidence="2" type="ORF">BW143_05370</name>
</gene>
<accession>A0A1R1QTP3</accession>
<sequence>MVEWDFAESPVSEDQIHKIESKLGIKFPTDYIECVKKNGGGTPTPEVFDAGKRKEAVFGYLYSFHEDSNSYIMNAYNRYRDGRMAKGLIPFADDAFGNEICFDFRKNQHNPTICFWDHEIAFENSGKAVFYICDSFTELINSLREYEEEE</sequence>
<dbReference type="AlphaFoldDB" id="A0A1R1RZI1"/>
<dbReference type="InterPro" id="IPR018958">
    <property type="entry name" value="Knr4/Smi1-like_dom"/>
</dbReference>
<protein>
    <recommendedName>
        <fullName evidence="1">Knr4/Smi1-like domain-containing protein</fullName>
    </recommendedName>
</protein>
<organism evidence="2 3">
    <name type="scientific">Bacillus swezeyi</name>
    <dbReference type="NCBI Taxonomy" id="1925020"/>
    <lineage>
        <taxon>Bacteria</taxon>
        <taxon>Bacillati</taxon>
        <taxon>Bacillota</taxon>
        <taxon>Bacilli</taxon>
        <taxon>Bacillales</taxon>
        <taxon>Bacillaceae</taxon>
        <taxon>Bacillus</taxon>
    </lineage>
</organism>
<dbReference type="RefSeq" id="WP_076760605.1">
    <property type="nucleotide sequence ID" value="NZ_JARMMK010000007.1"/>
</dbReference>
<dbReference type="Gene3D" id="3.40.1580.10">
    <property type="entry name" value="SMI1/KNR4-like"/>
    <property type="match status" value="1"/>
</dbReference>
<evidence type="ECO:0000259" key="1">
    <source>
        <dbReference type="SMART" id="SM00860"/>
    </source>
</evidence>
<dbReference type="SMART" id="SM00860">
    <property type="entry name" value="SMI1_KNR4"/>
    <property type="match status" value="1"/>
</dbReference>
<dbReference type="InterPro" id="IPR037883">
    <property type="entry name" value="Knr4/Smi1-like_sf"/>
</dbReference>
<name>A0A1R1RZI1_9BACI</name>
<dbReference type="Proteomes" id="UP000187367">
    <property type="component" value="Unassembled WGS sequence"/>
</dbReference>
<accession>A0A1R1RZI1</accession>
<reference evidence="2 3" key="1">
    <citation type="submission" date="2017-01" db="EMBL/GenBank/DDBJ databases">
        <title>Bacillus phylogenomics.</title>
        <authorList>
            <person name="Dunlap C."/>
        </authorList>
    </citation>
    <scope>NUCLEOTIDE SEQUENCE [LARGE SCALE GENOMIC DNA]</scope>
    <source>
        <strain evidence="2 3">NRRL B-41282</strain>
    </source>
</reference>
<dbReference type="OrthoDB" id="8657476at2"/>
<dbReference type="Pfam" id="PF09346">
    <property type="entry name" value="SMI1_KNR4"/>
    <property type="match status" value="1"/>
</dbReference>
<comment type="caution">
    <text evidence="2">The sequence shown here is derived from an EMBL/GenBank/DDBJ whole genome shotgun (WGS) entry which is preliminary data.</text>
</comment>
<dbReference type="EMBL" id="MTJL01000008">
    <property type="protein sequence ID" value="OMI08025.1"/>
    <property type="molecule type" value="Genomic_DNA"/>
</dbReference>
<proteinExistence type="predicted"/>
<keyword evidence="3" id="KW-1185">Reference proteome</keyword>
<feature type="domain" description="Knr4/Smi1-like" evidence="1">
    <location>
        <begin position="10"/>
        <end position="142"/>
    </location>
</feature>
<evidence type="ECO:0000313" key="2">
    <source>
        <dbReference type="EMBL" id="OMI08025.1"/>
    </source>
</evidence>